<sequence>MQTQSAGFTVGSWFAAVAACASAACAGGYLVGMDLAVLKSTLTDKEAELVELRSQVAELNLNLRDAESAARQALDRREHAIKSLEAYVNLRDEQIELARRLVEKKDALVLGAFEFQSPLTLTQIVTAKNSFHDIQHEVAAGNFKGLDLTNAYQRLKAIFENPDLEELNIAYDEAKGIGGR</sequence>
<protein>
    <submittedName>
        <fullName evidence="2">Uncharacterized protein</fullName>
    </submittedName>
</protein>
<accession>A0A366HD73</accession>
<dbReference type="RefSeq" id="WP_147263511.1">
    <property type="nucleotide sequence ID" value="NZ_QNRR01000008.1"/>
</dbReference>
<proteinExistence type="predicted"/>
<dbReference type="EMBL" id="QNRR01000008">
    <property type="protein sequence ID" value="RBP40327.1"/>
    <property type="molecule type" value="Genomic_DNA"/>
</dbReference>
<name>A0A366HD73_9BACT</name>
<dbReference type="AlphaFoldDB" id="A0A366HD73"/>
<gene>
    <name evidence="2" type="ORF">DES53_10833</name>
</gene>
<feature type="coiled-coil region" evidence="1">
    <location>
        <begin position="35"/>
        <end position="76"/>
    </location>
</feature>
<dbReference type="Proteomes" id="UP000253426">
    <property type="component" value="Unassembled WGS sequence"/>
</dbReference>
<evidence type="ECO:0000256" key="1">
    <source>
        <dbReference type="SAM" id="Coils"/>
    </source>
</evidence>
<comment type="caution">
    <text evidence="2">The sequence shown here is derived from an EMBL/GenBank/DDBJ whole genome shotgun (WGS) entry which is preliminary data.</text>
</comment>
<organism evidence="2 3">
    <name type="scientific">Roseimicrobium gellanilyticum</name>
    <dbReference type="NCBI Taxonomy" id="748857"/>
    <lineage>
        <taxon>Bacteria</taxon>
        <taxon>Pseudomonadati</taxon>
        <taxon>Verrucomicrobiota</taxon>
        <taxon>Verrucomicrobiia</taxon>
        <taxon>Verrucomicrobiales</taxon>
        <taxon>Verrucomicrobiaceae</taxon>
        <taxon>Roseimicrobium</taxon>
    </lineage>
</organism>
<reference evidence="2 3" key="1">
    <citation type="submission" date="2018-06" db="EMBL/GenBank/DDBJ databases">
        <title>Genomic Encyclopedia of Type Strains, Phase IV (KMG-IV): sequencing the most valuable type-strain genomes for metagenomic binning, comparative biology and taxonomic classification.</title>
        <authorList>
            <person name="Goeker M."/>
        </authorList>
    </citation>
    <scope>NUCLEOTIDE SEQUENCE [LARGE SCALE GENOMIC DNA]</scope>
    <source>
        <strain evidence="2 3">DSM 25532</strain>
    </source>
</reference>
<dbReference type="OrthoDB" id="206258at2"/>
<evidence type="ECO:0000313" key="2">
    <source>
        <dbReference type="EMBL" id="RBP40327.1"/>
    </source>
</evidence>
<keyword evidence="1" id="KW-0175">Coiled coil</keyword>
<evidence type="ECO:0000313" key="3">
    <source>
        <dbReference type="Proteomes" id="UP000253426"/>
    </source>
</evidence>
<keyword evidence="3" id="KW-1185">Reference proteome</keyword>